<dbReference type="Gene3D" id="2.115.10.20">
    <property type="entry name" value="Glycosyl hydrolase domain, family 43"/>
    <property type="match status" value="1"/>
</dbReference>
<gene>
    <name evidence="9" type="ORF">BRYFOR_06849</name>
</gene>
<dbReference type="InterPro" id="IPR052176">
    <property type="entry name" value="Glycosyl_Hydrlase_43_Enz"/>
</dbReference>
<evidence type="ECO:0000256" key="7">
    <source>
        <dbReference type="RuleBase" id="RU361187"/>
    </source>
</evidence>
<dbReference type="Pfam" id="PF03422">
    <property type="entry name" value="CBM_6"/>
    <property type="match status" value="1"/>
</dbReference>
<protein>
    <submittedName>
        <fullName evidence="9">Carbohydrate binding module (Family 6)</fullName>
    </submittedName>
</protein>
<keyword evidence="2" id="KW-0858">Xylan degradation</keyword>
<feature type="domain" description="CBM6" evidence="8">
    <location>
        <begin position="237"/>
        <end position="328"/>
    </location>
</feature>
<evidence type="ECO:0000313" key="10">
    <source>
        <dbReference type="Proteomes" id="UP000005561"/>
    </source>
</evidence>
<evidence type="ECO:0000256" key="4">
    <source>
        <dbReference type="ARBA" id="ARBA00023277"/>
    </source>
</evidence>
<keyword evidence="10" id="KW-1185">Reference proteome</keyword>
<dbReference type="STRING" id="168384.SAMN05660368_01160"/>
<keyword evidence="5 7" id="KW-0326">Glycosidase</keyword>
<evidence type="ECO:0000256" key="2">
    <source>
        <dbReference type="ARBA" id="ARBA00022651"/>
    </source>
</evidence>
<evidence type="ECO:0000256" key="6">
    <source>
        <dbReference type="PIRSR" id="PIRSR606710-2"/>
    </source>
</evidence>
<proteinExistence type="inferred from homology"/>
<feature type="site" description="Important for catalytic activity, responsible for pKa modulation of the active site Glu and correct orientation of both the proton donor and substrate" evidence="6">
    <location>
        <position position="45"/>
    </location>
</feature>
<comment type="caution">
    <text evidence="9">The sequence shown here is derived from an EMBL/GenBank/DDBJ whole genome shotgun (WGS) entry which is preliminary data.</text>
</comment>
<dbReference type="GO" id="GO:0045493">
    <property type="term" value="P:xylan catabolic process"/>
    <property type="evidence" value="ECO:0007669"/>
    <property type="project" value="UniProtKB-KW"/>
</dbReference>
<dbReference type="EMBL" id="ACCL02000007">
    <property type="protein sequence ID" value="EET61204.1"/>
    <property type="molecule type" value="Genomic_DNA"/>
</dbReference>
<dbReference type="SUPFAM" id="SSF75005">
    <property type="entry name" value="Arabinanase/levansucrase/invertase"/>
    <property type="match status" value="1"/>
</dbReference>
<dbReference type="eggNOG" id="COG3507">
    <property type="taxonomic scope" value="Bacteria"/>
</dbReference>
<evidence type="ECO:0000313" key="9">
    <source>
        <dbReference type="EMBL" id="EET61204.1"/>
    </source>
</evidence>
<organism evidence="9 10">
    <name type="scientific">Marvinbryantia formatexigens DSM 14469</name>
    <dbReference type="NCBI Taxonomy" id="478749"/>
    <lineage>
        <taxon>Bacteria</taxon>
        <taxon>Bacillati</taxon>
        <taxon>Bacillota</taxon>
        <taxon>Clostridia</taxon>
        <taxon>Lachnospirales</taxon>
        <taxon>Lachnospiraceae</taxon>
        <taxon>Marvinbryantia</taxon>
    </lineage>
</organism>
<name>C6LE00_9FIRM</name>
<accession>C6LE00</accession>
<dbReference type="PANTHER" id="PTHR43772:SF2">
    <property type="entry name" value="PUTATIVE (AFU_ORTHOLOGUE AFUA_2G04480)-RELATED"/>
    <property type="match status" value="1"/>
</dbReference>
<dbReference type="CDD" id="cd04084">
    <property type="entry name" value="CBM6_xylanase-like"/>
    <property type="match status" value="1"/>
</dbReference>
<keyword evidence="4" id="KW-0119">Carbohydrate metabolism</keyword>
<dbReference type="Proteomes" id="UP000005561">
    <property type="component" value="Unassembled WGS sequence"/>
</dbReference>
<dbReference type="GO" id="GO:0030246">
    <property type="term" value="F:carbohydrate binding"/>
    <property type="evidence" value="ECO:0007669"/>
    <property type="project" value="InterPro"/>
</dbReference>
<keyword evidence="2" id="KW-0624">Polysaccharide degradation</keyword>
<dbReference type="PANTHER" id="PTHR43772">
    <property type="entry name" value="ENDO-1,4-BETA-XYLANASE"/>
    <property type="match status" value="1"/>
</dbReference>
<dbReference type="InterPro" id="IPR023296">
    <property type="entry name" value="Glyco_hydro_beta-prop_sf"/>
</dbReference>
<evidence type="ECO:0000256" key="5">
    <source>
        <dbReference type="ARBA" id="ARBA00023295"/>
    </source>
</evidence>
<reference evidence="9" key="1">
    <citation type="submission" date="2009-07" db="EMBL/GenBank/DDBJ databases">
        <authorList>
            <person name="Weinstock G."/>
            <person name="Sodergren E."/>
            <person name="Clifton S."/>
            <person name="Fulton L."/>
            <person name="Fulton B."/>
            <person name="Courtney L."/>
            <person name="Fronick C."/>
            <person name="Harrison M."/>
            <person name="Strong C."/>
            <person name="Farmer C."/>
            <person name="Delahaunty K."/>
            <person name="Markovic C."/>
            <person name="Hall O."/>
            <person name="Minx P."/>
            <person name="Tomlinson C."/>
            <person name="Mitreva M."/>
            <person name="Nelson J."/>
            <person name="Hou S."/>
            <person name="Wollam A."/>
            <person name="Pepin K.H."/>
            <person name="Johnson M."/>
            <person name="Bhonagiri V."/>
            <person name="Nash W.E."/>
            <person name="Warren W."/>
            <person name="Chinwalla A."/>
            <person name="Mardis E.R."/>
            <person name="Wilson R.K."/>
        </authorList>
    </citation>
    <scope>NUCLEOTIDE SEQUENCE [LARGE SCALE GENOMIC DNA]</scope>
    <source>
        <strain evidence="9">DSM 14469</strain>
    </source>
</reference>
<dbReference type="Pfam" id="PF04616">
    <property type="entry name" value="Glyco_hydro_43"/>
    <property type="match status" value="1"/>
</dbReference>
<dbReference type="InterPro" id="IPR008979">
    <property type="entry name" value="Galactose-bd-like_sf"/>
</dbReference>
<dbReference type="InterPro" id="IPR005084">
    <property type="entry name" value="CBM6"/>
</dbReference>
<evidence type="ECO:0000259" key="8">
    <source>
        <dbReference type="Pfam" id="PF03422"/>
    </source>
</evidence>
<keyword evidence="3 7" id="KW-0378">Hydrolase</keyword>
<dbReference type="GO" id="GO:0004553">
    <property type="term" value="F:hydrolase activity, hydrolyzing O-glycosyl compounds"/>
    <property type="evidence" value="ECO:0007669"/>
    <property type="project" value="InterPro"/>
</dbReference>
<comment type="similarity">
    <text evidence="1 7">Belongs to the glycosyl hydrolase 43 family.</text>
</comment>
<dbReference type="SUPFAM" id="SSF49785">
    <property type="entry name" value="Galactose-binding domain-like"/>
    <property type="match status" value="1"/>
</dbReference>
<evidence type="ECO:0000256" key="1">
    <source>
        <dbReference type="ARBA" id="ARBA00009865"/>
    </source>
</evidence>
<dbReference type="Gene3D" id="2.60.120.260">
    <property type="entry name" value="Galactose-binding domain-like"/>
    <property type="match status" value="1"/>
</dbReference>
<evidence type="ECO:0000256" key="3">
    <source>
        <dbReference type="ARBA" id="ARBA00022801"/>
    </source>
</evidence>
<dbReference type="InterPro" id="IPR006710">
    <property type="entry name" value="Glyco_hydro_43"/>
</dbReference>
<sequence>MYIDGKYYLFYCQSKGEEGIAVSDYPQGPFCGAKPIKYADRTQIDPAVFVDDDGTVYYYWGQVSAKAGILDIEKRAIKKETIIDGILTEKEHGFHEGISMRKRNGIYYLVYTDISRGRATSIGYATSLSPLGPFKKQGIIIDNTGCDPGSWNNHGSIAEFRGQWYVFYHRSTHNSEFSRRVCVEPIYFDENGLIREVEMTTQGIHGPIKASVCMDAANACLLHGGIYIDSDGKEETFYEYLGHIKSGDWAAYKYLQFDGRETALVIRCRKGKNCKVFVRLDNPEGQLIAQGNLRTGKNCMKLIKQVSGRHALYLCFDGTEEDLQIVDLQFAVG</sequence>
<dbReference type="AlphaFoldDB" id="C6LE00"/>